<evidence type="ECO:0000313" key="3">
    <source>
        <dbReference type="Proteomes" id="UP000054248"/>
    </source>
</evidence>
<evidence type="ECO:0000313" key="2">
    <source>
        <dbReference type="EMBL" id="KIO17581.1"/>
    </source>
</evidence>
<dbReference type="EMBL" id="KN823366">
    <property type="protein sequence ID" value="KIO17581.1"/>
    <property type="molecule type" value="Genomic_DNA"/>
</dbReference>
<reference evidence="2 3" key="1">
    <citation type="submission" date="2014-04" db="EMBL/GenBank/DDBJ databases">
        <authorList>
            <consortium name="DOE Joint Genome Institute"/>
            <person name="Kuo A."/>
            <person name="Girlanda M."/>
            <person name="Perotto S."/>
            <person name="Kohler A."/>
            <person name="Nagy L.G."/>
            <person name="Floudas D."/>
            <person name="Copeland A."/>
            <person name="Barry K.W."/>
            <person name="Cichocki N."/>
            <person name="Veneault-Fourrey C."/>
            <person name="LaButti K."/>
            <person name="Lindquist E.A."/>
            <person name="Lipzen A."/>
            <person name="Lundell T."/>
            <person name="Morin E."/>
            <person name="Murat C."/>
            <person name="Sun H."/>
            <person name="Tunlid A."/>
            <person name="Henrissat B."/>
            <person name="Grigoriev I.V."/>
            <person name="Hibbett D.S."/>
            <person name="Martin F."/>
            <person name="Nordberg H.P."/>
            <person name="Cantor M.N."/>
            <person name="Hua S.X."/>
        </authorList>
    </citation>
    <scope>NUCLEOTIDE SEQUENCE [LARGE SCALE GENOMIC DNA]</scope>
    <source>
        <strain evidence="2 3">MUT 4182</strain>
    </source>
</reference>
<gene>
    <name evidence="2" type="ORF">M407DRAFT_227980</name>
</gene>
<accession>A0A0C3Q3G4</accession>
<organism evidence="2 3">
    <name type="scientific">Tulasnella calospora MUT 4182</name>
    <dbReference type="NCBI Taxonomy" id="1051891"/>
    <lineage>
        <taxon>Eukaryota</taxon>
        <taxon>Fungi</taxon>
        <taxon>Dikarya</taxon>
        <taxon>Basidiomycota</taxon>
        <taxon>Agaricomycotina</taxon>
        <taxon>Agaricomycetes</taxon>
        <taxon>Cantharellales</taxon>
        <taxon>Tulasnellaceae</taxon>
        <taxon>Tulasnella</taxon>
    </lineage>
</organism>
<reference evidence="3" key="2">
    <citation type="submission" date="2015-01" db="EMBL/GenBank/DDBJ databases">
        <title>Evolutionary Origins and Diversification of the Mycorrhizal Mutualists.</title>
        <authorList>
            <consortium name="DOE Joint Genome Institute"/>
            <consortium name="Mycorrhizal Genomics Consortium"/>
            <person name="Kohler A."/>
            <person name="Kuo A."/>
            <person name="Nagy L.G."/>
            <person name="Floudas D."/>
            <person name="Copeland A."/>
            <person name="Barry K.W."/>
            <person name="Cichocki N."/>
            <person name="Veneault-Fourrey C."/>
            <person name="LaButti K."/>
            <person name="Lindquist E.A."/>
            <person name="Lipzen A."/>
            <person name="Lundell T."/>
            <person name="Morin E."/>
            <person name="Murat C."/>
            <person name="Riley R."/>
            <person name="Ohm R."/>
            <person name="Sun H."/>
            <person name="Tunlid A."/>
            <person name="Henrissat B."/>
            <person name="Grigoriev I.V."/>
            <person name="Hibbett D.S."/>
            <person name="Martin F."/>
        </authorList>
    </citation>
    <scope>NUCLEOTIDE SEQUENCE [LARGE SCALE GENOMIC DNA]</scope>
    <source>
        <strain evidence="3">MUT 4182</strain>
    </source>
</reference>
<name>A0A0C3Q3G4_9AGAM</name>
<keyword evidence="3" id="KW-1185">Reference proteome</keyword>
<protein>
    <submittedName>
        <fullName evidence="2">Uncharacterized protein</fullName>
    </submittedName>
</protein>
<proteinExistence type="predicted"/>
<sequence>MAFDGLEDIGAKGVEGIGGENHRLSLESSASLDVQWNHHNTRSRDRHLHDVLGQTAQTCPGPSSAHIPNEQQDDTEGWDTANEGTVEGDGGADEEVEPPMLPEERAEETTQGQSSGGRVGRGQEPPQPPPSVAAAMPTAKVETPYNEDSEARILSVSEIPGVNVIPTSPPPNGRVVDSRSGAGSLDIPIPSLSQALKSI</sequence>
<dbReference type="Proteomes" id="UP000054248">
    <property type="component" value="Unassembled WGS sequence"/>
</dbReference>
<dbReference type="HOGENOM" id="CLU_1373110_0_0_1"/>
<evidence type="ECO:0000256" key="1">
    <source>
        <dbReference type="SAM" id="MobiDB-lite"/>
    </source>
</evidence>
<feature type="region of interest" description="Disordered" evidence="1">
    <location>
        <begin position="37"/>
        <end position="199"/>
    </location>
</feature>
<dbReference type="AlphaFoldDB" id="A0A0C3Q3G4"/>